<dbReference type="GO" id="GO:0008982">
    <property type="term" value="F:protein-N(PI)-phosphohistidine-sugar phosphotransferase activity"/>
    <property type="evidence" value="ECO:0007669"/>
    <property type="project" value="InterPro"/>
</dbReference>
<dbReference type="OrthoDB" id="9808134at2"/>
<dbReference type="Proteomes" id="UP000051655">
    <property type="component" value="Unassembled WGS sequence"/>
</dbReference>
<dbReference type="SUPFAM" id="SSF52794">
    <property type="entry name" value="PTS system IIB component-like"/>
    <property type="match status" value="1"/>
</dbReference>
<dbReference type="InterPro" id="IPR051819">
    <property type="entry name" value="PTS_sugar-specific_EIIB"/>
</dbReference>
<keyword evidence="2" id="KW-0597">Phosphoprotein</keyword>
<protein>
    <recommendedName>
        <fullName evidence="7">PTS EIIB type-3 domain-containing protein</fullName>
    </recommendedName>
</protein>
<evidence type="ECO:0000313" key="8">
    <source>
        <dbReference type="EMBL" id="KRN75106.1"/>
    </source>
</evidence>
<keyword evidence="5" id="KW-0598">Phosphotransferase system</keyword>
<gene>
    <name evidence="8" type="ORF">IV73_GL000866</name>
</gene>
<dbReference type="AlphaFoldDB" id="A0A0R2JCQ9"/>
<dbReference type="RefSeq" id="WP_057755271.1">
    <property type="nucleotide sequence ID" value="NZ_JQBP01000003.1"/>
</dbReference>
<dbReference type="PANTHER" id="PTHR34581:SF2">
    <property type="entry name" value="PTS SYSTEM N,N'-DIACETYLCHITOBIOSE-SPECIFIC EIIB COMPONENT"/>
    <property type="match status" value="1"/>
</dbReference>
<sequence>MADQRVMLVGVPGLSTTLFMEDLKSTAKQQGHFYEISIVSTDQLADALSDVQPEVVLALPMVAYQWDTINQVLDQHDLPGALLDMHEFGNIQQEKLVNLIENLTA</sequence>
<dbReference type="PATRIC" id="fig|1616.3.peg.886"/>
<dbReference type="PANTHER" id="PTHR34581">
    <property type="entry name" value="PTS SYSTEM N,N'-DIACETYLCHITOBIOSE-SPECIFIC EIIB COMPONENT"/>
    <property type="match status" value="1"/>
</dbReference>
<evidence type="ECO:0000256" key="4">
    <source>
        <dbReference type="ARBA" id="ARBA00022679"/>
    </source>
</evidence>
<dbReference type="GO" id="GO:0009401">
    <property type="term" value="P:phosphoenolpyruvate-dependent sugar phosphotransferase system"/>
    <property type="evidence" value="ECO:0007669"/>
    <property type="project" value="UniProtKB-KW"/>
</dbReference>
<organism evidence="8 9">
    <name type="scientific">Weissella kandleri</name>
    <dbReference type="NCBI Taxonomy" id="1616"/>
    <lineage>
        <taxon>Bacteria</taxon>
        <taxon>Bacillati</taxon>
        <taxon>Bacillota</taxon>
        <taxon>Bacilli</taxon>
        <taxon>Lactobacillales</taxon>
        <taxon>Lactobacillaceae</taxon>
        <taxon>Weissella</taxon>
    </lineage>
</organism>
<evidence type="ECO:0000259" key="7">
    <source>
        <dbReference type="PROSITE" id="PS51100"/>
    </source>
</evidence>
<keyword evidence="4" id="KW-0808">Transferase</keyword>
<evidence type="ECO:0000256" key="5">
    <source>
        <dbReference type="ARBA" id="ARBA00022683"/>
    </source>
</evidence>
<dbReference type="PROSITE" id="PS51100">
    <property type="entry name" value="PTS_EIIB_TYPE_3"/>
    <property type="match status" value="1"/>
</dbReference>
<dbReference type="InterPro" id="IPR036095">
    <property type="entry name" value="PTS_EIIB-like_sf"/>
</dbReference>
<evidence type="ECO:0000256" key="6">
    <source>
        <dbReference type="PROSITE-ProRule" id="PRU00423"/>
    </source>
</evidence>
<evidence type="ECO:0000256" key="1">
    <source>
        <dbReference type="ARBA" id="ARBA00022448"/>
    </source>
</evidence>
<dbReference type="EMBL" id="JQBP01000003">
    <property type="protein sequence ID" value="KRN75106.1"/>
    <property type="molecule type" value="Genomic_DNA"/>
</dbReference>
<dbReference type="Gene3D" id="3.40.50.2300">
    <property type="match status" value="1"/>
</dbReference>
<proteinExistence type="predicted"/>
<evidence type="ECO:0000313" key="9">
    <source>
        <dbReference type="Proteomes" id="UP000051655"/>
    </source>
</evidence>
<keyword evidence="1" id="KW-0813">Transport</keyword>
<name>A0A0R2JCQ9_9LACO</name>
<dbReference type="InterPro" id="IPR013012">
    <property type="entry name" value="PTS_EIIB_3"/>
</dbReference>
<dbReference type="STRING" id="1616.IV73_GL000866"/>
<reference evidence="8 9" key="1">
    <citation type="journal article" date="2015" name="Genome Announc.">
        <title>Expanding the biotechnology potential of lactobacilli through comparative genomics of 213 strains and associated genera.</title>
        <authorList>
            <person name="Sun Z."/>
            <person name="Harris H.M."/>
            <person name="McCann A."/>
            <person name="Guo C."/>
            <person name="Argimon S."/>
            <person name="Zhang W."/>
            <person name="Yang X."/>
            <person name="Jeffery I.B."/>
            <person name="Cooney J.C."/>
            <person name="Kagawa T.F."/>
            <person name="Liu W."/>
            <person name="Song Y."/>
            <person name="Salvetti E."/>
            <person name="Wrobel A."/>
            <person name="Rasinkangas P."/>
            <person name="Parkhill J."/>
            <person name="Rea M.C."/>
            <person name="O'Sullivan O."/>
            <person name="Ritari J."/>
            <person name="Douillard F.P."/>
            <person name="Paul Ross R."/>
            <person name="Yang R."/>
            <person name="Briner A.E."/>
            <person name="Felis G.E."/>
            <person name="de Vos W.M."/>
            <person name="Barrangou R."/>
            <person name="Klaenhammer T.R."/>
            <person name="Caufield P.W."/>
            <person name="Cui Y."/>
            <person name="Zhang H."/>
            <person name="O'Toole P.W."/>
        </authorList>
    </citation>
    <scope>NUCLEOTIDE SEQUENCE [LARGE SCALE GENOMIC DNA]</scope>
    <source>
        <strain evidence="8 9">DSM 20593</strain>
    </source>
</reference>
<evidence type="ECO:0000256" key="2">
    <source>
        <dbReference type="ARBA" id="ARBA00022553"/>
    </source>
</evidence>
<comment type="caution">
    <text evidence="8">The sequence shown here is derived from an EMBL/GenBank/DDBJ whole genome shotgun (WGS) entry which is preliminary data.</text>
</comment>
<keyword evidence="3" id="KW-0762">Sugar transport</keyword>
<accession>A0A0R2JCQ9</accession>
<feature type="domain" description="PTS EIIB type-3" evidence="7">
    <location>
        <begin position="3"/>
        <end position="105"/>
    </location>
</feature>
<keyword evidence="9" id="KW-1185">Reference proteome</keyword>
<evidence type="ECO:0000256" key="3">
    <source>
        <dbReference type="ARBA" id="ARBA00022597"/>
    </source>
</evidence>
<comment type="caution">
    <text evidence="6">Lacks conserved residue(s) required for the propagation of feature annotation.</text>
</comment>